<dbReference type="PANTHER" id="PTHR43289">
    <property type="entry name" value="MITOGEN-ACTIVATED PROTEIN KINASE KINASE KINASE 20-RELATED"/>
    <property type="match status" value="1"/>
</dbReference>
<evidence type="ECO:0000313" key="7">
    <source>
        <dbReference type="EMBL" id="AUX28823.1"/>
    </source>
</evidence>
<dbReference type="EMBL" id="CP012672">
    <property type="protein sequence ID" value="AUX28823.1"/>
    <property type="molecule type" value="Genomic_DNA"/>
</dbReference>
<dbReference type="Gene3D" id="1.10.510.10">
    <property type="entry name" value="Transferase(Phosphotransferase) domain 1"/>
    <property type="match status" value="1"/>
</dbReference>
<dbReference type="Proteomes" id="UP000295497">
    <property type="component" value="Chromosome"/>
</dbReference>
<dbReference type="CDD" id="cd14014">
    <property type="entry name" value="STKc_PknB_like"/>
    <property type="match status" value="1"/>
</dbReference>
<keyword evidence="3" id="KW-0418">Kinase</keyword>
<feature type="compositionally biased region" description="Pro residues" evidence="5">
    <location>
        <begin position="434"/>
        <end position="444"/>
    </location>
</feature>
<dbReference type="InterPro" id="IPR011009">
    <property type="entry name" value="Kinase-like_dom_sf"/>
</dbReference>
<feature type="domain" description="Protein kinase" evidence="6">
    <location>
        <begin position="19"/>
        <end position="281"/>
    </location>
</feature>
<dbReference type="AlphaFoldDB" id="A0A4P2QHM4"/>
<evidence type="ECO:0000259" key="6">
    <source>
        <dbReference type="PROSITE" id="PS50011"/>
    </source>
</evidence>
<dbReference type="RefSeq" id="WP_129573099.1">
    <property type="nucleotide sequence ID" value="NZ_CP012672.1"/>
</dbReference>
<dbReference type="GO" id="GO:0005524">
    <property type="term" value="F:ATP binding"/>
    <property type="evidence" value="ECO:0007669"/>
    <property type="project" value="UniProtKB-KW"/>
</dbReference>
<dbReference type="SMART" id="SM00220">
    <property type="entry name" value="S_TKc"/>
    <property type="match status" value="1"/>
</dbReference>
<evidence type="ECO:0000256" key="3">
    <source>
        <dbReference type="ARBA" id="ARBA00022777"/>
    </source>
</evidence>
<dbReference type="PROSITE" id="PS50011">
    <property type="entry name" value="PROTEIN_KINASE_DOM"/>
    <property type="match status" value="1"/>
</dbReference>
<feature type="compositionally biased region" description="Basic residues" evidence="5">
    <location>
        <begin position="334"/>
        <end position="348"/>
    </location>
</feature>
<dbReference type="SUPFAM" id="SSF56112">
    <property type="entry name" value="Protein kinase-like (PK-like)"/>
    <property type="match status" value="1"/>
</dbReference>
<name>A0A4P2QHM4_SORCE</name>
<evidence type="ECO:0000256" key="2">
    <source>
        <dbReference type="ARBA" id="ARBA00022741"/>
    </source>
</evidence>
<dbReference type="InterPro" id="IPR000719">
    <property type="entry name" value="Prot_kinase_dom"/>
</dbReference>
<feature type="compositionally biased region" description="Basic residues" evidence="5">
    <location>
        <begin position="445"/>
        <end position="459"/>
    </location>
</feature>
<keyword evidence="1" id="KW-0808">Transferase</keyword>
<dbReference type="GO" id="GO:0004674">
    <property type="term" value="F:protein serine/threonine kinase activity"/>
    <property type="evidence" value="ECO:0007669"/>
    <property type="project" value="TreeGrafter"/>
</dbReference>
<evidence type="ECO:0000256" key="1">
    <source>
        <dbReference type="ARBA" id="ARBA00022679"/>
    </source>
</evidence>
<sequence length="494" mass="54117">MDITPGTIVGGKYLLERQLVRPGARLARDRGSVWVARELQLGGRVALKLFHPDAGATGEHLRIDRCVRAAVGLSSRHVVRVHDHGAEGDVVYLAMDLLSGEDLATRLLRRSRLSLQEAARIAAQAGEALRCAHAADLLHQGLRPESFFLALDGGEEVVKVLDLGLPRPVAPRLLGEVAAEVSASSLHYLSPEQIRSERTLDALTDLWSLAAVLFRAVTGQLPFPGDIASVVASKILLAPPPAATQLVPSLPAALDGFFEKAFARDLARRFRSIEEMVDALVGIADLAPPPSSGVLRPPPPARVPPGWPRRGRWPRCPRRWRPTLLRGRILAPSRRARTSGRPRTRCSARRAPTYCAGSTARMRAARGSSRRASWRCSARWRSRRALGWIAPRRRWRSAAPGRRCSRPPSPSTAPRRCPPRPRRPPPRTSGEPLTPLPSAAPTPPRPRRRTPRRRARRGLAPRQGPRACATASRRTERARRARWPEGGAGPGGAR</sequence>
<keyword evidence="2" id="KW-0547">Nucleotide-binding</keyword>
<evidence type="ECO:0000313" key="8">
    <source>
        <dbReference type="Proteomes" id="UP000295497"/>
    </source>
</evidence>
<protein>
    <recommendedName>
        <fullName evidence="6">Protein kinase domain-containing protein</fullName>
    </recommendedName>
</protein>
<gene>
    <name evidence="7" type="ORF">SOCE836_009070</name>
</gene>
<proteinExistence type="predicted"/>
<dbReference type="PANTHER" id="PTHR43289:SF6">
    <property type="entry name" value="SERINE_THREONINE-PROTEIN KINASE NEKL-3"/>
    <property type="match status" value="1"/>
</dbReference>
<evidence type="ECO:0000256" key="5">
    <source>
        <dbReference type="SAM" id="MobiDB-lite"/>
    </source>
</evidence>
<reference evidence="7 8" key="1">
    <citation type="submission" date="2015-09" db="EMBL/GenBank/DDBJ databases">
        <title>Sorangium comparison.</title>
        <authorList>
            <person name="Zaburannyi N."/>
            <person name="Bunk B."/>
            <person name="Overmann J."/>
            <person name="Mueller R."/>
        </authorList>
    </citation>
    <scope>NUCLEOTIDE SEQUENCE [LARGE SCALE GENOMIC DNA]</scope>
    <source>
        <strain evidence="7 8">So ce836</strain>
    </source>
</reference>
<keyword evidence="4" id="KW-0067">ATP-binding</keyword>
<dbReference type="Gene3D" id="3.30.200.20">
    <property type="entry name" value="Phosphorylase Kinase, domain 1"/>
    <property type="match status" value="1"/>
</dbReference>
<feature type="compositionally biased region" description="Low complexity" evidence="5">
    <location>
        <begin position="460"/>
        <end position="472"/>
    </location>
</feature>
<organism evidence="7 8">
    <name type="scientific">Sorangium cellulosum</name>
    <name type="common">Polyangium cellulosum</name>
    <dbReference type="NCBI Taxonomy" id="56"/>
    <lineage>
        <taxon>Bacteria</taxon>
        <taxon>Pseudomonadati</taxon>
        <taxon>Myxococcota</taxon>
        <taxon>Polyangia</taxon>
        <taxon>Polyangiales</taxon>
        <taxon>Polyangiaceae</taxon>
        <taxon>Sorangium</taxon>
    </lineage>
</organism>
<accession>A0A4P2QHM4</accession>
<feature type="region of interest" description="Disordered" evidence="5">
    <location>
        <begin position="331"/>
        <end position="352"/>
    </location>
</feature>
<evidence type="ECO:0000256" key="4">
    <source>
        <dbReference type="ARBA" id="ARBA00022840"/>
    </source>
</evidence>
<dbReference type="Pfam" id="PF00069">
    <property type="entry name" value="Pkinase"/>
    <property type="match status" value="1"/>
</dbReference>
<feature type="region of interest" description="Disordered" evidence="5">
    <location>
        <begin position="395"/>
        <end position="494"/>
    </location>
</feature>